<dbReference type="PANTHER" id="PTHR47431:SF5">
    <property type="entry name" value="ZN(II)2CYS6 TRANSCRIPTION FACTOR (EUROFUNG)"/>
    <property type="match status" value="1"/>
</dbReference>
<proteinExistence type="predicted"/>
<evidence type="ECO:0000256" key="1">
    <source>
        <dbReference type="SAM" id="MobiDB-lite"/>
    </source>
</evidence>
<dbReference type="EMBL" id="NHZQ01000404">
    <property type="protein sequence ID" value="PSK37999.1"/>
    <property type="molecule type" value="Genomic_DNA"/>
</dbReference>
<dbReference type="CDD" id="cd12148">
    <property type="entry name" value="fungal_TF_MHR"/>
    <property type="match status" value="1"/>
</dbReference>
<dbReference type="AlphaFoldDB" id="A0A2P7YPW8"/>
<comment type="caution">
    <text evidence="2">The sequence shown here is derived from an EMBL/GenBank/DDBJ whole genome shotgun (WGS) entry which is preliminary data.</text>
</comment>
<keyword evidence="3" id="KW-1185">Reference proteome</keyword>
<feature type="compositionally biased region" description="Low complexity" evidence="1">
    <location>
        <begin position="526"/>
        <end position="537"/>
    </location>
</feature>
<feature type="compositionally biased region" description="Polar residues" evidence="1">
    <location>
        <begin position="502"/>
        <end position="513"/>
    </location>
</feature>
<dbReference type="Proteomes" id="UP000243723">
    <property type="component" value="Unassembled WGS sequence"/>
</dbReference>
<dbReference type="PANTHER" id="PTHR47431">
    <property type="entry name" value="ZN(II)2CYS6 TRANSCRIPTION FACTOR (EUROFUNG)-RELATED"/>
    <property type="match status" value="1"/>
</dbReference>
<name>A0A2P7YPW8_9PEZI</name>
<gene>
    <name evidence="2" type="ORF">B9Z65_1190</name>
</gene>
<dbReference type="OrthoDB" id="2123952at2759"/>
<accession>A0A2P7YPW8</accession>
<evidence type="ECO:0000313" key="2">
    <source>
        <dbReference type="EMBL" id="PSK37999.1"/>
    </source>
</evidence>
<evidence type="ECO:0000313" key="3">
    <source>
        <dbReference type="Proteomes" id="UP000243723"/>
    </source>
</evidence>
<organism evidence="2 3">
    <name type="scientific">Elsinoe australis</name>
    <dbReference type="NCBI Taxonomy" id="40998"/>
    <lineage>
        <taxon>Eukaryota</taxon>
        <taxon>Fungi</taxon>
        <taxon>Dikarya</taxon>
        <taxon>Ascomycota</taxon>
        <taxon>Pezizomycotina</taxon>
        <taxon>Dothideomycetes</taxon>
        <taxon>Dothideomycetidae</taxon>
        <taxon>Myriangiales</taxon>
        <taxon>Elsinoaceae</taxon>
        <taxon>Elsinoe</taxon>
    </lineage>
</organism>
<sequence length="701" mass="76979">MATPADPLSAARGMLRKKSATPPVKSACLGCAEARTENVSIRKVAVAALDHGRSSGLQNPATNRPAWRLNQARRIRFQNYIDPGAGLRSLEDWAYDSDLIFDTLFVSSSGTGVEGSLHATPESSNGVAGVPMVRTYNSDAELLDAYYIFIHPFFPILPPPTAIAIDQPTSRLQSPNAFPTQFQPASPVGLAILAILSLIPHPDDTDHQDPHSLVFRRNMAQCFAQTAFETIENDDELLDSAIEPPKALSDDHERPTRPPFHPSVPVELEGIITLDILSVYEYAQRGNLKKMQSRAGSAISRAMDLSLHQCGAGEQSEVKRRVWWMTYICAAQGAIVNNSSSTLAMTSDSYTTAFPTISADPLAFDAFVQAQRAIFSATQFVIDLNKAFTNKSDLTPIYQRMRDLEASLEPLLHQTSSWQLLSSITSPVDPEEAVVARSLRCMAGIKLNSARIKLHRYCAFFDIPVFSRKHCDLKALKESDADVEPRKWPTCSCSSFTNPFSIPSPPRTNSTERSPIPENQAAPDTPESIPNPESNEPGTSHLPFNSHHSAKICLRSALNIAQYFDELPYPNPVRVIQSQGLPGFLSPTSGIICPRTMPSYACCAMQCAYALLMIYQRTKSVYPLSVAEWNMELPSSWRSESVMEVGDDLRSASTRNLLVRLHRGLTSISATLANYATAFEALGGMRDQIRGAIEDSFVPTA</sequence>
<reference evidence="2 3" key="1">
    <citation type="submission" date="2017-05" db="EMBL/GenBank/DDBJ databases">
        <title>Draft genome sequence of Elsinoe australis.</title>
        <authorList>
            <person name="Cheng Q."/>
        </authorList>
    </citation>
    <scope>NUCLEOTIDE SEQUENCE [LARGE SCALE GENOMIC DNA]</scope>
    <source>
        <strain evidence="2 3">NL1</strain>
    </source>
</reference>
<protein>
    <submittedName>
        <fullName evidence="2">Checkpoint protein rad17</fullName>
    </submittedName>
</protein>
<feature type="region of interest" description="Disordered" evidence="1">
    <location>
        <begin position="502"/>
        <end position="541"/>
    </location>
</feature>
<dbReference type="STRING" id="40998.A0A2P7YPW8"/>